<feature type="compositionally biased region" description="Polar residues" evidence="16">
    <location>
        <begin position="57"/>
        <end position="72"/>
    </location>
</feature>
<dbReference type="GO" id="GO:0046488">
    <property type="term" value="P:phosphatidylinositol metabolic process"/>
    <property type="evidence" value="ECO:0007669"/>
    <property type="project" value="UniProtKB-UniRule"/>
</dbReference>
<keyword evidence="10" id="KW-0862">Zinc</keyword>
<feature type="region of interest" description="Disordered" evidence="16">
    <location>
        <begin position="1266"/>
        <end position="1331"/>
    </location>
</feature>
<dbReference type="InterPro" id="IPR027484">
    <property type="entry name" value="PInositol-4-P-5-kinase_N"/>
</dbReference>
<dbReference type="GO" id="GO:1903426">
    <property type="term" value="P:regulation of reactive oxygen species biosynthetic process"/>
    <property type="evidence" value="ECO:0007669"/>
    <property type="project" value="TreeGrafter"/>
</dbReference>
<name>A0A6A4WYD2_AMPAM</name>
<keyword evidence="5" id="KW-0479">Metal-binding</keyword>
<dbReference type="Pfam" id="PF01363">
    <property type="entry name" value="FYVE"/>
    <property type="match status" value="1"/>
</dbReference>
<feature type="compositionally biased region" description="Polar residues" evidence="16">
    <location>
        <begin position="747"/>
        <end position="762"/>
    </location>
</feature>
<dbReference type="SMART" id="SM00330">
    <property type="entry name" value="PIPKc"/>
    <property type="match status" value="1"/>
</dbReference>
<keyword evidence="9 15" id="KW-0418">Kinase</keyword>
<dbReference type="SMART" id="SM00064">
    <property type="entry name" value="FYVE"/>
    <property type="match status" value="1"/>
</dbReference>
<dbReference type="GO" id="GO:0008270">
    <property type="term" value="F:zinc ion binding"/>
    <property type="evidence" value="ECO:0007669"/>
    <property type="project" value="UniProtKB-KW"/>
</dbReference>
<dbReference type="PROSITE" id="PS50178">
    <property type="entry name" value="ZF_FYVE"/>
    <property type="match status" value="1"/>
</dbReference>
<dbReference type="FunFam" id="3.50.7.10:FF:000007">
    <property type="entry name" value="1-phosphatidylinositol 3-phosphate 5-kinase isoform X1"/>
    <property type="match status" value="1"/>
</dbReference>
<dbReference type="Gene3D" id="3.30.40.10">
    <property type="entry name" value="Zinc/RING finger domain, C3HC4 (zinc finger)"/>
    <property type="match status" value="1"/>
</dbReference>
<evidence type="ECO:0000256" key="10">
    <source>
        <dbReference type="ARBA" id="ARBA00022833"/>
    </source>
</evidence>
<evidence type="ECO:0000256" key="3">
    <source>
        <dbReference type="ARBA" id="ARBA00022553"/>
    </source>
</evidence>
<dbReference type="Pfam" id="PF01504">
    <property type="entry name" value="PIP5K"/>
    <property type="match status" value="1"/>
</dbReference>
<dbReference type="GO" id="GO:0090385">
    <property type="term" value="P:phagosome-lysosome fusion"/>
    <property type="evidence" value="ECO:0007669"/>
    <property type="project" value="TreeGrafter"/>
</dbReference>
<dbReference type="InterPro" id="IPR000591">
    <property type="entry name" value="DEP_dom"/>
</dbReference>
<keyword evidence="3" id="KW-0597">Phosphoprotein</keyword>
<feature type="compositionally biased region" description="Basic and acidic residues" evidence="16">
    <location>
        <begin position="47"/>
        <end position="56"/>
    </location>
</feature>
<evidence type="ECO:0000256" key="13">
    <source>
        <dbReference type="ARBA" id="ARBA00052820"/>
    </source>
</evidence>
<dbReference type="PANTHER" id="PTHR46715">
    <property type="entry name" value="1-PHOSPHATIDYLINOSITOL 3-PHOSPHATE 5-KINASE"/>
    <property type="match status" value="1"/>
</dbReference>
<dbReference type="SUPFAM" id="SSF56104">
    <property type="entry name" value="SAICAR synthase-like"/>
    <property type="match status" value="1"/>
</dbReference>
<dbReference type="InterPro" id="IPR027409">
    <property type="entry name" value="GroEL-like_apical_dom_sf"/>
</dbReference>
<feature type="region of interest" description="Disordered" evidence="16">
    <location>
        <begin position="1413"/>
        <end position="1449"/>
    </location>
</feature>
<evidence type="ECO:0000259" key="19">
    <source>
        <dbReference type="PROSITE" id="PS51455"/>
    </source>
</evidence>
<dbReference type="SUPFAM" id="SSF52029">
    <property type="entry name" value="GroEL apical domain-like"/>
    <property type="match status" value="1"/>
</dbReference>
<sequence>MDEMWPDDDYSTTSASLPSLDAAVPRRGGLLRLFSSRVSVRSGADVSEPRSHRRASDTSLCRGSPPSSATDSTEGRSYVGVLRRISSILGAGGQGGPGDSELKQHWLPDAVSRECYDCGDKFTTFRRRHHCRICGQIFCSRCCNQVIPGKVLGYSGDLRVCTYCSKVVMTYVQTITSGADADEHVDQNAVLEKVHAHLEAANQLSSDRSSSLPRLSKMHRKKYSLGMTDASLRDQVDPHESVSDPLEQEQDLTYLTTLLHMITNPIHGVGLGNHRHRLKNYGACLVGSEVVDWMISQRKVTRRAQSVAIGQRLVDMKLLECVSHNTTAFRDDYCLYRPSPVAMRRPALSEPEEPDLEEPHWLSQIELKESHGGGAATDEPAGAPLAHSGSMYDIELDVSGSVASISRAQLLRQMTPPEPAAAAQGLHEAATEYLDSAATEADPRRQQADKRLSAAFEALESSLLSQLLDSAGLPAKWYEPILDLSRQLSRLVKPDVRHECDDLDVRQFVKIKRIPGGKPAESQIVQGVVCRKNIVHNDMPSQLTNPQILLISCPVSYQRYQDRAVSLEPMMMQEREVLRNITAQLLSLAPDLIVVEKHVDSMARDMLREAGVTLVTNMKRQVLARIARCTQADVMDHVDARLAAPVLGICHSFYTKQFTMEGGSKKTFMFFDGCASHLGCTVLVRGGHMNQLRRVKHVLRFMVSVQYNWLLQKSYLRDLVSVPPPFGNQVLLAQDEAPEDSRDNKTRAGSVSKTNGASSRPRASTAPPDVATVAPATGDERLRSPRRPGEMVTDCSDPLQRPAPTPVPDTSTPGLKVEILPDRNKFRKLLGDTIVCCTPYARVAMPYLETEEGKRSSLRRFFTANLYWSVEFDKAEKARRAHIRKAPIETRPGPTLLPEHEFVTRCFTRTVDDDQMQALLADFRARGGRCPRVEPVEPNQVEPVQDRLEDWVVPCDALNPINHQKIAVQTYTYSKLPSGVSVGCCDPHVMMVMFNGDSDTTLGTFLEAECFTPAFKCLKKDCVVPQEGHVHRFLHDNSCVSLLVWTLLEPCPDKRIWMWTWCRQCERGSAARPMTEDTWTLSFGKFLETFFLCEQYSSLDGCSHSLFRDRAHYFALQDRVAVFSHSQIQLNDIVLPQLDITVELGPRTQLRLTEDLHALSEGVQLFSSIVERLLSLRAAAASDAKVTEALRTAQEEVDDEKRAFRTLLTDIETMVAPLVGEATDGACRLDENRVFAASDRAVQAKRMMADTVHKWNTRLQELAKAVKAIPRPKAEEVTAEAEKPPKKHSNDGKVLETSMSSRKNSNDQKSSYDSKQKEGADPEPATDDAADLSSVSKVKSITVGGIKALKSLAWSSGELGERLTSSLPVNEHHRLPPTVPPSFICGEDLGSIIAYCMLTQEYSRRLAEIRQQLERPADSAEEPGPERSGRISESSTANSDGTGGAAERGERGEKYLAQYHIDINMSEDNANFYCQVLLAEHFRRLRQAVFSAGEERFVRCLMHCQPWNAKGGKSGSTFHKSCDDRFVIKTISKVEKDHFVRFGIRYVEYILDSLTTGRPSVLAKILGVFLVGYKNNVTGQAKKCYMVVMENLLYGRQISQKFDLKGSMRNRLADTKDKSEVVLLDQNMVTLLSENPLYVRPHAKRVLMEAISRDTSFLQTCQVMDYSLLVGMDETQRCLVVGIIDYLRSYTYDKAVETYIKSYNILLGDGNNRPTVLDPVRYKTRFAVMMNKYFTDVPDRWLGFAQGLGFL</sequence>
<dbReference type="SMART" id="SM00049">
    <property type="entry name" value="DEP"/>
    <property type="match status" value="1"/>
</dbReference>
<dbReference type="GO" id="GO:0005524">
    <property type="term" value="F:ATP binding"/>
    <property type="evidence" value="ECO:0007669"/>
    <property type="project" value="UniProtKB-UniRule"/>
</dbReference>
<evidence type="ECO:0000256" key="6">
    <source>
        <dbReference type="ARBA" id="ARBA00022741"/>
    </source>
</evidence>
<keyword evidence="7" id="KW-0967">Endosome</keyword>
<dbReference type="GO" id="GO:0000285">
    <property type="term" value="F:1-phosphatidylinositol-3-phosphate 5-kinase activity"/>
    <property type="evidence" value="ECO:0007669"/>
    <property type="project" value="UniProtKB-EC"/>
</dbReference>
<dbReference type="PANTHER" id="PTHR46715:SF1">
    <property type="entry name" value="1-PHOSPHATIDYLINOSITOL 3-PHOSPHATE 5-KINASE"/>
    <property type="match status" value="1"/>
</dbReference>
<comment type="subcellular location">
    <subcellularLocation>
        <location evidence="1">Endosome membrane</location>
    </subcellularLocation>
</comment>
<evidence type="ECO:0000256" key="11">
    <source>
        <dbReference type="ARBA" id="ARBA00022840"/>
    </source>
</evidence>
<feature type="compositionally biased region" description="Basic and acidic residues" evidence="16">
    <location>
        <begin position="1304"/>
        <end position="1320"/>
    </location>
</feature>
<dbReference type="InterPro" id="IPR017455">
    <property type="entry name" value="Znf_FYVE-rel"/>
</dbReference>
<dbReference type="InterPro" id="IPR000306">
    <property type="entry name" value="Znf_FYVE"/>
</dbReference>
<evidence type="ECO:0000256" key="1">
    <source>
        <dbReference type="ARBA" id="ARBA00004608"/>
    </source>
</evidence>
<dbReference type="FunFam" id="3.30.810.10:FF:000001">
    <property type="entry name" value="1-phosphatidylinositol 3-phosphate 5-kinase FAB1"/>
    <property type="match status" value="1"/>
</dbReference>
<keyword evidence="11 15" id="KW-0067">ATP-binding</keyword>
<feature type="domain" description="FYVE-type" evidence="17">
    <location>
        <begin position="109"/>
        <end position="169"/>
    </location>
</feature>
<dbReference type="InterPro" id="IPR013083">
    <property type="entry name" value="Znf_RING/FYVE/PHD"/>
</dbReference>
<evidence type="ECO:0000256" key="7">
    <source>
        <dbReference type="ARBA" id="ARBA00022753"/>
    </source>
</evidence>
<dbReference type="GO" id="GO:0052810">
    <property type="term" value="F:1-phosphatidylinositol-5-kinase activity"/>
    <property type="evidence" value="ECO:0007669"/>
    <property type="project" value="UniProtKB-ARBA"/>
</dbReference>
<evidence type="ECO:0000256" key="2">
    <source>
        <dbReference type="ARBA" id="ARBA00012009"/>
    </source>
</evidence>
<dbReference type="InterPro" id="IPR011011">
    <property type="entry name" value="Znf_FYVE_PHD"/>
</dbReference>
<dbReference type="EMBL" id="VIIS01000473">
    <property type="protein sequence ID" value="KAF0308700.1"/>
    <property type="molecule type" value="Genomic_DNA"/>
</dbReference>
<dbReference type="CDD" id="cd17300">
    <property type="entry name" value="PIPKc_PIKfyve"/>
    <property type="match status" value="1"/>
</dbReference>
<evidence type="ECO:0000259" key="18">
    <source>
        <dbReference type="PROSITE" id="PS50186"/>
    </source>
</evidence>
<feature type="compositionally biased region" description="Basic and acidic residues" evidence="16">
    <location>
        <begin position="1413"/>
        <end position="1430"/>
    </location>
</feature>
<dbReference type="InterPro" id="IPR027483">
    <property type="entry name" value="PInositol-4-P-4/5-kinase_C_sf"/>
</dbReference>
<dbReference type="Pfam" id="PF00118">
    <property type="entry name" value="Cpn60_TCP1"/>
    <property type="match status" value="1"/>
</dbReference>
<dbReference type="Gene3D" id="3.50.7.10">
    <property type="entry name" value="GroEL"/>
    <property type="match status" value="1"/>
</dbReference>
<dbReference type="Gene3D" id="3.30.800.10">
    <property type="entry name" value="Phosphatidylinositol Phosphate Kinase II Beta"/>
    <property type="match status" value="1"/>
</dbReference>
<dbReference type="GO" id="GO:0032438">
    <property type="term" value="P:melanosome organization"/>
    <property type="evidence" value="ECO:0007669"/>
    <property type="project" value="TreeGrafter"/>
</dbReference>
<dbReference type="PROSITE" id="PS51455">
    <property type="entry name" value="PIPK"/>
    <property type="match status" value="1"/>
</dbReference>
<evidence type="ECO:0000313" key="20">
    <source>
        <dbReference type="EMBL" id="KAF0308700.1"/>
    </source>
</evidence>
<evidence type="ECO:0000313" key="21">
    <source>
        <dbReference type="Proteomes" id="UP000440578"/>
    </source>
</evidence>
<evidence type="ECO:0000256" key="12">
    <source>
        <dbReference type="ARBA" id="ARBA00023136"/>
    </source>
</evidence>
<dbReference type="Pfam" id="PF00610">
    <property type="entry name" value="DEP"/>
    <property type="match status" value="1"/>
</dbReference>
<dbReference type="InterPro" id="IPR036388">
    <property type="entry name" value="WH-like_DNA-bd_sf"/>
</dbReference>
<evidence type="ECO:0000256" key="8">
    <source>
        <dbReference type="ARBA" id="ARBA00022771"/>
    </source>
</evidence>
<dbReference type="InterPro" id="IPR044769">
    <property type="entry name" value="PIKfyve_PIPKc"/>
</dbReference>
<dbReference type="GO" id="GO:0035556">
    <property type="term" value="P:intracellular signal transduction"/>
    <property type="evidence" value="ECO:0007669"/>
    <property type="project" value="InterPro"/>
</dbReference>
<dbReference type="CDD" id="cd15725">
    <property type="entry name" value="FYVE_PIKfyve_Fab1"/>
    <property type="match status" value="1"/>
</dbReference>
<dbReference type="SUPFAM" id="SSF57903">
    <property type="entry name" value="FYVE/PHD zinc finger"/>
    <property type="match status" value="1"/>
</dbReference>
<dbReference type="InterPro" id="IPR036390">
    <property type="entry name" value="WH_DNA-bd_sf"/>
</dbReference>
<evidence type="ECO:0000256" key="15">
    <source>
        <dbReference type="PROSITE-ProRule" id="PRU00781"/>
    </source>
</evidence>
<dbReference type="SUPFAM" id="SSF46785">
    <property type="entry name" value="Winged helix' DNA-binding domain"/>
    <property type="match status" value="1"/>
</dbReference>
<dbReference type="PROSITE" id="PS50186">
    <property type="entry name" value="DEP"/>
    <property type="match status" value="1"/>
</dbReference>
<dbReference type="GO" id="GO:0010008">
    <property type="term" value="C:endosome membrane"/>
    <property type="evidence" value="ECO:0007669"/>
    <property type="project" value="UniProtKB-SubCell"/>
</dbReference>
<dbReference type="Gene3D" id="3.30.810.10">
    <property type="entry name" value="2-Layer Sandwich"/>
    <property type="match status" value="1"/>
</dbReference>
<feature type="region of interest" description="Disordered" evidence="16">
    <location>
        <begin position="42"/>
        <end position="75"/>
    </location>
</feature>
<dbReference type="EC" id="2.7.1.150" evidence="2"/>
<reference evidence="20 21" key="1">
    <citation type="submission" date="2019-07" db="EMBL/GenBank/DDBJ databases">
        <title>Draft genome assembly of a fouling barnacle, Amphibalanus amphitrite (Darwin, 1854): The first reference genome for Thecostraca.</title>
        <authorList>
            <person name="Kim W."/>
        </authorList>
    </citation>
    <scope>NUCLEOTIDE SEQUENCE [LARGE SCALE GENOMIC DNA]</scope>
    <source>
        <strain evidence="20">SNU_AA5</strain>
        <tissue evidence="20">Soma without cirri and trophi</tissue>
    </source>
</reference>
<accession>A0A6A4WYD2</accession>
<keyword evidence="4 15" id="KW-0808">Transferase</keyword>
<evidence type="ECO:0000256" key="5">
    <source>
        <dbReference type="ARBA" id="ARBA00022723"/>
    </source>
</evidence>
<keyword evidence="6 15" id="KW-0547">Nucleotide-binding</keyword>
<evidence type="ECO:0000256" key="14">
    <source>
        <dbReference type="PROSITE-ProRule" id="PRU00091"/>
    </source>
</evidence>
<feature type="compositionally biased region" description="Acidic residues" evidence="16">
    <location>
        <begin position="1"/>
        <end position="10"/>
    </location>
</feature>
<organism evidence="20 21">
    <name type="scientific">Amphibalanus amphitrite</name>
    <name type="common">Striped barnacle</name>
    <name type="synonym">Balanus amphitrite</name>
    <dbReference type="NCBI Taxonomy" id="1232801"/>
    <lineage>
        <taxon>Eukaryota</taxon>
        <taxon>Metazoa</taxon>
        <taxon>Ecdysozoa</taxon>
        <taxon>Arthropoda</taxon>
        <taxon>Crustacea</taxon>
        <taxon>Multicrustacea</taxon>
        <taxon>Cirripedia</taxon>
        <taxon>Thoracica</taxon>
        <taxon>Thoracicalcarea</taxon>
        <taxon>Balanomorpha</taxon>
        <taxon>Balanoidea</taxon>
        <taxon>Balanidae</taxon>
        <taxon>Amphibalaninae</taxon>
        <taxon>Amphibalanus</taxon>
    </lineage>
</organism>
<keyword evidence="12" id="KW-0472">Membrane</keyword>
<feature type="domain" description="PIPK" evidence="19">
    <location>
        <begin position="1401"/>
        <end position="1734"/>
    </location>
</feature>
<dbReference type="CDD" id="cd03334">
    <property type="entry name" value="Fab1_TCP"/>
    <property type="match status" value="1"/>
</dbReference>
<comment type="catalytic activity">
    <reaction evidence="13">
        <text>a 1,2-diacyl-sn-glycero-3-phospho-(1D-myo-inositol-3-phosphate) + ATP = a 1,2-diacyl-sn-glycero-3-phospho-(1D-myo-inositol-3,5-bisphosphate) + ADP + H(+)</text>
        <dbReference type="Rhea" id="RHEA:13609"/>
        <dbReference type="ChEBI" id="CHEBI:15378"/>
        <dbReference type="ChEBI" id="CHEBI:30616"/>
        <dbReference type="ChEBI" id="CHEBI:57923"/>
        <dbReference type="ChEBI" id="CHEBI:58088"/>
        <dbReference type="ChEBI" id="CHEBI:456216"/>
        <dbReference type="EC" id="2.7.1.150"/>
    </reaction>
    <physiologicalReaction direction="left-to-right" evidence="13">
        <dbReference type="Rhea" id="RHEA:13610"/>
    </physiologicalReaction>
</comment>
<proteinExistence type="predicted"/>
<keyword evidence="21" id="KW-1185">Reference proteome</keyword>
<feature type="region of interest" description="Disordered" evidence="16">
    <location>
        <begin position="734"/>
        <end position="815"/>
    </location>
</feature>
<dbReference type="InterPro" id="IPR002423">
    <property type="entry name" value="Cpn60/GroEL/TCP-1"/>
</dbReference>
<dbReference type="FunFam" id="3.30.40.10:FF:000057">
    <property type="entry name" value="1-phosphatidylinositol 3-phosphate 5-kinase isoform X1"/>
    <property type="match status" value="1"/>
</dbReference>
<feature type="compositionally biased region" description="Polar residues" evidence="16">
    <location>
        <begin position="1431"/>
        <end position="1440"/>
    </location>
</feature>
<evidence type="ECO:0000256" key="4">
    <source>
        <dbReference type="ARBA" id="ARBA00022679"/>
    </source>
</evidence>
<evidence type="ECO:0000259" key="17">
    <source>
        <dbReference type="PROSITE" id="PS50178"/>
    </source>
</evidence>
<dbReference type="Proteomes" id="UP000440578">
    <property type="component" value="Unassembled WGS sequence"/>
</dbReference>
<dbReference type="Gene3D" id="1.10.10.10">
    <property type="entry name" value="Winged helix-like DNA-binding domain superfamily/Winged helix DNA-binding domain"/>
    <property type="match status" value="1"/>
</dbReference>
<gene>
    <name evidence="20" type="primary">fab1_0</name>
    <name evidence="20" type="ORF">FJT64_020112</name>
</gene>
<protein>
    <recommendedName>
        <fullName evidence="2">1-phosphatidylinositol-3-phosphate 5-kinase</fullName>
        <ecNumber evidence="2">2.7.1.150</ecNumber>
    </recommendedName>
</protein>
<dbReference type="InterPro" id="IPR043548">
    <property type="entry name" value="PIKfyve"/>
</dbReference>
<evidence type="ECO:0000256" key="16">
    <source>
        <dbReference type="SAM" id="MobiDB-lite"/>
    </source>
</evidence>
<feature type="compositionally biased region" description="Basic and acidic residues" evidence="16">
    <location>
        <begin position="778"/>
        <end position="789"/>
    </location>
</feature>
<dbReference type="OrthoDB" id="158357at2759"/>
<comment type="caution">
    <text evidence="20">The sequence shown here is derived from an EMBL/GenBank/DDBJ whole genome shotgun (WGS) entry which is preliminary data.</text>
</comment>
<feature type="domain" description="DEP" evidence="18">
    <location>
        <begin position="265"/>
        <end position="340"/>
    </location>
</feature>
<feature type="compositionally biased region" description="Low complexity" evidence="16">
    <location>
        <begin position="763"/>
        <end position="777"/>
    </location>
</feature>
<evidence type="ECO:0000256" key="9">
    <source>
        <dbReference type="ARBA" id="ARBA00022777"/>
    </source>
</evidence>
<feature type="compositionally biased region" description="Basic and acidic residues" evidence="16">
    <location>
        <begin position="1272"/>
        <end position="1294"/>
    </location>
</feature>
<keyword evidence="8 14" id="KW-0863">Zinc-finger</keyword>
<dbReference type="InterPro" id="IPR002498">
    <property type="entry name" value="PInositol-4-P-4/5-kinase_core"/>
</dbReference>
<feature type="region of interest" description="Disordered" evidence="16">
    <location>
        <begin position="1"/>
        <end position="21"/>
    </location>
</feature>